<organism evidence="2 3">
    <name type="scientific">Steinernema glaseri</name>
    <dbReference type="NCBI Taxonomy" id="37863"/>
    <lineage>
        <taxon>Eukaryota</taxon>
        <taxon>Metazoa</taxon>
        <taxon>Ecdysozoa</taxon>
        <taxon>Nematoda</taxon>
        <taxon>Chromadorea</taxon>
        <taxon>Rhabditida</taxon>
        <taxon>Tylenchina</taxon>
        <taxon>Panagrolaimomorpha</taxon>
        <taxon>Strongyloidoidea</taxon>
        <taxon>Steinernematidae</taxon>
        <taxon>Steinernema</taxon>
    </lineage>
</organism>
<feature type="compositionally biased region" description="Basic and acidic residues" evidence="1">
    <location>
        <begin position="62"/>
        <end position="71"/>
    </location>
</feature>
<proteinExistence type="predicted"/>
<protein>
    <submittedName>
        <fullName evidence="3">Catalase</fullName>
    </submittedName>
</protein>
<keyword evidence="2" id="KW-1185">Reference proteome</keyword>
<evidence type="ECO:0000313" key="3">
    <source>
        <dbReference type="WBParaSite" id="L893_g5888.t1"/>
    </source>
</evidence>
<evidence type="ECO:0000256" key="1">
    <source>
        <dbReference type="SAM" id="MobiDB-lite"/>
    </source>
</evidence>
<evidence type="ECO:0000313" key="2">
    <source>
        <dbReference type="Proteomes" id="UP000095287"/>
    </source>
</evidence>
<reference evidence="3" key="1">
    <citation type="submission" date="2016-11" db="UniProtKB">
        <authorList>
            <consortium name="WormBaseParasite"/>
        </authorList>
    </citation>
    <scope>IDENTIFICATION</scope>
</reference>
<dbReference type="AlphaFoldDB" id="A0A1I8AHP3"/>
<accession>A0A1I8AHP3</accession>
<feature type="region of interest" description="Disordered" evidence="1">
    <location>
        <begin position="1"/>
        <end position="71"/>
    </location>
</feature>
<name>A0A1I8AHP3_9BILA</name>
<sequence>MKERMTPKENFATDVRNKGGDASRLQMSAPGDARITPKVVNDARSHRRSTVPGPSCGRRRLDHTEHGPHRV</sequence>
<dbReference type="Proteomes" id="UP000095287">
    <property type="component" value="Unplaced"/>
</dbReference>
<dbReference type="WBParaSite" id="L893_g5888.t1">
    <property type="protein sequence ID" value="L893_g5888.t1"/>
    <property type="gene ID" value="L893_g5888"/>
</dbReference>